<proteinExistence type="predicted"/>
<organism evidence="2 3">
    <name type="scientific">Caerostris extrusa</name>
    <name type="common">Bark spider</name>
    <name type="synonym">Caerostris bankana</name>
    <dbReference type="NCBI Taxonomy" id="172846"/>
    <lineage>
        <taxon>Eukaryota</taxon>
        <taxon>Metazoa</taxon>
        <taxon>Ecdysozoa</taxon>
        <taxon>Arthropoda</taxon>
        <taxon>Chelicerata</taxon>
        <taxon>Arachnida</taxon>
        <taxon>Araneae</taxon>
        <taxon>Araneomorphae</taxon>
        <taxon>Entelegynae</taxon>
        <taxon>Araneoidea</taxon>
        <taxon>Araneidae</taxon>
        <taxon>Caerostris</taxon>
    </lineage>
</organism>
<feature type="transmembrane region" description="Helical" evidence="1">
    <location>
        <begin position="36"/>
        <end position="55"/>
    </location>
</feature>
<keyword evidence="3" id="KW-1185">Reference proteome</keyword>
<gene>
    <name evidence="2" type="ORF">CEXT_282031</name>
</gene>
<dbReference type="EMBL" id="BPLR01020209">
    <property type="protein sequence ID" value="GIX75915.1"/>
    <property type="molecule type" value="Genomic_DNA"/>
</dbReference>
<evidence type="ECO:0000256" key="1">
    <source>
        <dbReference type="SAM" id="Phobius"/>
    </source>
</evidence>
<keyword evidence="1" id="KW-0812">Transmembrane</keyword>
<dbReference type="Proteomes" id="UP001054945">
    <property type="component" value="Unassembled WGS sequence"/>
</dbReference>
<dbReference type="AlphaFoldDB" id="A0AAV4MVB7"/>
<protein>
    <submittedName>
        <fullName evidence="2">Uncharacterized protein</fullName>
    </submittedName>
</protein>
<name>A0AAV4MVB7_CAEEX</name>
<evidence type="ECO:0000313" key="2">
    <source>
        <dbReference type="EMBL" id="GIX75915.1"/>
    </source>
</evidence>
<comment type="caution">
    <text evidence="2">The sequence shown here is derived from an EMBL/GenBank/DDBJ whole genome shotgun (WGS) entry which is preliminary data.</text>
</comment>
<keyword evidence="1" id="KW-1133">Transmembrane helix</keyword>
<reference evidence="2 3" key="1">
    <citation type="submission" date="2021-06" db="EMBL/GenBank/DDBJ databases">
        <title>Caerostris extrusa draft genome.</title>
        <authorList>
            <person name="Kono N."/>
            <person name="Arakawa K."/>
        </authorList>
    </citation>
    <scope>NUCLEOTIDE SEQUENCE [LARGE SCALE GENOMIC DNA]</scope>
</reference>
<sequence length="93" mass="10745">MVNLLNSKDLTNLMTALLRQNSFLSVAYYFRFATPLFIPACDYVRPSFFLLFVFLRFSFPASPNRRLFLSLIAIEGLAVTLALHSLIFRMGFR</sequence>
<accession>A0AAV4MVB7</accession>
<evidence type="ECO:0000313" key="3">
    <source>
        <dbReference type="Proteomes" id="UP001054945"/>
    </source>
</evidence>
<keyword evidence="1" id="KW-0472">Membrane</keyword>
<feature type="transmembrane region" description="Helical" evidence="1">
    <location>
        <begin position="67"/>
        <end position="88"/>
    </location>
</feature>